<evidence type="ECO:0000313" key="3">
    <source>
        <dbReference type="Proteomes" id="UP000694044"/>
    </source>
</evidence>
<evidence type="ECO:0000313" key="2">
    <source>
        <dbReference type="EMBL" id="KAG7393130.1"/>
    </source>
</evidence>
<reference evidence="2" key="1">
    <citation type="submission" date="2021-02" db="EMBL/GenBank/DDBJ databases">
        <authorList>
            <person name="Palmer J.M."/>
        </authorList>
    </citation>
    <scope>NUCLEOTIDE SEQUENCE</scope>
    <source>
        <strain evidence="2">SCRP734</strain>
    </source>
</reference>
<dbReference type="AlphaFoldDB" id="A0A8T1WMG3"/>
<name>A0A8T1WMG3_9STRA</name>
<sequence length="210" mass="22380">MSTSGSMLQSKFAAPELDEPASQRGGEISNTTSEADWIRRRSSGSAGYSDILGLAFSGIDLARLGFKLEGLAFSPRLSTPAKNTSPCALSSPLALPGVITFWHVQGSVRDLKQRLSRLCGFATTTNSSPRSDGRGSWLRRAADGSPACSLCARPAAAQSAAVVGRGNSSSRVCNVCNERFKLQARNREHGAAGEHQAHEWMPAEVWQGCR</sequence>
<proteinExistence type="predicted"/>
<comment type="caution">
    <text evidence="2">The sequence shown here is derived from an EMBL/GenBank/DDBJ whole genome shotgun (WGS) entry which is preliminary data.</text>
</comment>
<dbReference type="Proteomes" id="UP000694044">
    <property type="component" value="Unassembled WGS sequence"/>
</dbReference>
<evidence type="ECO:0000256" key="1">
    <source>
        <dbReference type="SAM" id="MobiDB-lite"/>
    </source>
</evidence>
<gene>
    <name evidence="2" type="ORF">PHYPSEUDO_012466</name>
</gene>
<protein>
    <submittedName>
        <fullName evidence="2">Uncharacterized protein</fullName>
    </submittedName>
</protein>
<organism evidence="2 3">
    <name type="scientific">Phytophthora pseudosyringae</name>
    <dbReference type="NCBI Taxonomy" id="221518"/>
    <lineage>
        <taxon>Eukaryota</taxon>
        <taxon>Sar</taxon>
        <taxon>Stramenopiles</taxon>
        <taxon>Oomycota</taxon>
        <taxon>Peronosporomycetes</taxon>
        <taxon>Peronosporales</taxon>
        <taxon>Peronosporaceae</taxon>
        <taxon>Phytophthora</taxon>
    </lineage>
</organism>
<accession>A0A8T1WMG3</accession>
<dbReference type="EMBL" id="JAGDFM010000006">
    <property type="protein sequence ID" value="KAG7393130.1"/>
    <property type="molecule type" value="Genomic_DNA"/>
</dbReference>
<keyword evidence="3" id="KW-1185">Reference proteome</keyword>
<feature type="region of interest" description="Disordered" evidence="1">
    <location>
        <begin position="1"/>
        <end position="35"/>
    </location>
</feature>